<dbReference type="eggNOG" id="KOG1215">
    <property type="taxonomic scope" value="Eukaryota"/>
</dbReference>
<accession>T1KMX5</accession>
<dbReference type="AlphaFoldDB" id="T1KMX5"/>
<dbReference type="STRING" id="32264.T1KMX5"/>
<feature type="transmembrane region" description="Helical" evidence="8">
    <location>
        <begin position="347"/>
        <end position="367"/>
    </location>
</feature>
<evidence type="ECO:0000313" key="9">
    <source>
        <dbReference type="EnsemblMetazoa" id="tetur15g03220.1"/>
    </source>
</evidence>
<evidence type="ECO:0000256" key="7">
    <source>
        <dbReference type="PROSITE-ProRule" id="PRU00124"/>
    </source>
</evidence>
<comment type="subcellular location">
    <subcellularLocation>
        <location evidence="1">Membrane</location>
        <topology evidence="1">Single-pass membrane protein</topology>
    </subcellularLocation>
</comment>
<evidence type="ECO:0000313" key="10">
    <source>
        <dbReference type="Proteomes" id="UP000015104"/>
    </source>
</evidence>
<reference evidence="10" key="1">
    <citation type="submission" date="2011-08" db="EMBL/GenBank/DDBJ databases">
        <authorList>
            <person name="Rombauts S."/>
        </authorList>
    </citation>
    <scope>NUCLEOTIDE SEQUENCE</scope>
    <source>
        <strain evidence="10">London</strain>
    </source>
</reference>
<evidence type="ECO:0000256" key="6">
    <source>
        <dbReference type="ARBA" id="ARBA00023157"/>
    </source>
</evidence>
<dbReference type="InterPro" id="IPR036055">
    <property type="entry name" value="LDL_receptor-like_sf"/>
</dbReference>
<keyword evidence="3" id="KW-0677">Repeat</keyword>
<proteinExistence type="predicted"/>
<dbReference type="HOGENOM" id="CLU_724287_0_0_1"/>
<dbReference type="PRINTS" id="PR00261">
    <property type="entry name" value="LDLRECEPTOR"/>
</dbReference>
<evidence type="ECO:0000256" key="1">
    <source>
        <dbReference type="ARBA" id="ARBA00004167"/>
    </source>
</evidence>
<dbReference type="Gene3D" id="4.10.400.10">
    <property type="entry name" value="Low-density Lipoprotein Receptor"/>
    <property type="match status" value="2"/>
</dbReference>
<dbReference type="SMART" id="SM00192">
    <property type="entry name" value="LDLa"/>
    <property type="match status" value="3"/>
</dbReference>
<evidence type="ECO:0000256" key="2">
    <source>
        <dbReference type="ARBA" id="ARBA00022692"/>
    </source>
</evidence>
<dbReference type="GO" id="GO:0016192">
    <property type="term" value="P:vesicle-mediated transport"/>
    <property type="evidence" value="ECO:0007669"/>
    <property type="project" value="UniProtKB-ARBA"/>
</dbReference>
<keyword evidence="4 8" id="KW-1133">Transmembrane helix</keyword>
<feature type="disulfide bond" evidence="7">
    <location>
        <begin position="204"/>
        <end position="222"/>
    </location>
</feature>
<feature type="disulfide bond" evidence="7">
    <location>
        <begin position="197"/>
        <end position="209"/>
    </location>
</feature>
<organism evidence="9 10">
    <name type="scientific">Tetranychus urticae</name>
    <name type="common">Two-spotted spider mite</name>
    <dbReference type="NCBI Taxonomy" id="32264"/>
    <lineage>
        <taxon>Eukaryota</taxon>
        <taxon>Metazoa</taxon>
        <taxon>Ecdysozoa</taxon>
        <taxon>Arthropoda</taxon>
        <taxon>Chelicerata</taxon>
        <taxon>Arachnida</taxon>
        <taxon>Acari</taxon>
        <taxon>Acariformes</taxon>
        <taxon>Trombidiformes</taxon>
        <taxon>Prostigmata</taxon>
        <taxon>Eleutherengona</taxon>
        <taxon>Raphignathae</taxon>
        <taxon>Tetranychoidea</taxon>
        <taxon>Tetranychidae</taxon>
        <taxon>Tetranychus</taxon>
    </lineage>
</organism>
<keyword evidence="10" id="KW-1185">Reference proteome</keyword>
<sequence length="382" mass="43986">MNNRLFNKIHRAKHRRLDQLVKIEDIANPRMKITHDEERIRSVSFESTTDTMRYAMHRIAKNHFRDISILPSSAMMCIFRVSFSYNSAIQSRLRRNHFECFLIHPSVHLQVNSSLFDATQNVELDLFLCVDKTKLIFLEYRCDGIPNCPDASDERSCNCPTGQFRASSGYCVSSLIDFVQHRYCHSKNNRRACFKVCQPKEFRCSSAKCIPQSKVCDGFADCDYSIDEWHDCQPQEKKILKHKCAVDELPCYLKTGIRCAKFYEECFYYHQCEVDGCDPNFSCPKKLDWRCFGGPCVTKKSLNDDKADCIGGADETPNAARWKKGLKPSIDSKLGVSIEASSAVYKFAKYILSLFLICAIGVQLYMLKNNSSSRFKRRSSKK</sequence>
<dbReference type="EMBL" id="CAEY01000249">
    <property type="status" value="NOT_ANNOTATED_CDS"/>
    <property type="molecule type" value="Genomic_DNA"/>
</dbReference>
<evidence type="ECO:0000256" key="5">
    <source>
        <dbReference type="ARBA" id="ARBA00023136"/>
    </source>
</evidence>
<dbReference type="CDD" id="cd00112">
    <property type="entry name" value="LDLa"/>
    <property type="match status" value="2"/>
</dbReference>
<evidence type="ECO:0000256" key="4">
    <source>
        <dbReference type="ARBA" id="ARBA00022989"/>
    </source>
</evidence>
<dbReference type="GO" id="GO:0005886">
    <property type="term" value="C:plasma membrane"/>
    <property type="evidence" value="ECO:0007669"/>
    <property type="project" value="TreeGrafter"/>
</dbReference>
<dbReference type="PANTHER" id="PTHR24270:SF62">
    <property type="entry name" value="LOW-DENSITY LIPOPROTEIN RECEPTOR-RELATED PROTEIN 2"/>
    <property type="match status" value="1"/>
</dbReference>
<dbReference type="InterPro" id="IPR002172">
    <property type="entry name" value="LDrepeatLR_classA_rpt"/>
</dbReference>
<dbReference type="PANTHER" id="PTHR24270">
    <property type="entry name" value="LOW-DENSITY LIPOPROTEIN RECEPTOR-RELATED"/>
    <property type="match status" value="1"/>
</dbReference>
<dbReference type="SUPFAM" id="SSF57424">
    <property type="entry name" value="LDL receptor-like module"/>
    <property type="match status" value="2"/>
</dbReference>
<evidence type="ECO:0000256" key="3">
    <source>
        <dbReference type="ARBA" id="ARBA00022737"/>
    </source>
</evidence>
<name>T1KMX5_TETUR</name>
<evidence type="ECO:0008006" key="11">
    <source>
        <dbReference type="Google" id="ProtNLM"/>
    </source>
</evidence>
<dbReference type="PROSITE" id="PS50068">
    <property type="entry name" value="LDLRA_2"/>
    <property type="match status" value="1"/>
</dbReference>
<dbReference type="Pfam" id="PF00057">
    <property type="entry name" value="Ldl_recept_a"/>
    <property type="match status" value="1"/>
</dbReference>
<comment type="caution">
    <text evidence="7">Lacks conserved residue(s) required for the propagation of feature annotation.</text>
</comment>
<dbReference type="InterPro" id="IPR050685">
    <property type="entry name" value="LDLR"/>
</dbReference>
<keyword evidence="5 8" id="KW-0472">Membrane</keyword>
<dbReference type="Proteomes" id="UP000015104">
    <property type="component" value="Unassembled WGS sequence"/>
</dbReference>
<dbReference type="EnsemblMetazoa" id="tetur15g03220.1">
    <property type="protein sequence ID" value="tetur15g03220.1"/>
    <property type="gene ID" value="tetur15g03220"/>
</dbReference>
<evidence type="ECO:0000256" key="8">
    <source>
        <dbReference type="SAM" id="Phobius"/>
    </source>
</evidence>
<reference evidence="9" key="2">
    <citation type="submission" date="2015-06" db="UniProtKB">
        <authorList>
            <consortium name="EnsemblMetazoa"/>
        </authorList>
    </citation>
    <scope>IDENTIFICATION</scope>
</reference>
<keyword evidence="6 7" id="KW-1015">Disulfide bond</keyword>
<keyword evidence="2 8" id="KW-0812">Transmembrane</keyword>
<protein>
    <recommendedName>
        <fullName evidence="11">EB domain-containing protein</fullName>
    </recommendedName>
</protein>